<keyword evidence="2" id="KW-1133">Transmembrane helix</keyword>
<feature type="transmembrane region" description="Helical" evidence="2">
    <location>
        <begin position="34"/>
        <end position="54"/>
    </location>
</feature>
<dbReference type="Pfam" id="PF05569">
    <property type="entry name" value="Peptidase_M56"/>
    <property type="match status" value="1"/>
</dbReference>
<reference evidence="4" key="1">
    <citation type="submission" date="2022-03" db="EMBL/GenBank/DDBJ databases">
        <title>Gramella crocea sp. nov., isolated from activated sludge of a seafood processing plant.</title>
        <authorList>
            <person name="Zhang X."/>
        </authorList>
    </citation>
    <scope>NUCLEOTIDE SEQUENCE</scope>
    <source>
        <strain evidence="4">YJ019</strain>
    </source>
</reference>
<keyword evidence="2" id="KW-0472">Membrane</keyword>
<keyword evidence="2" id="KW-0812">Transmembrane</keyword>
<evidence type="ECO:0000256" key="1">
    <source>
        <dbReference type="SAM" id="MobiDB-lite"/>
    </source>
</evidence>
<evidence type="ECO:0000313" key="4">
    <source>
        <dbReference type="EMBL" id="MCH4823242.1"/>
    </source>
</evidence>
<protein>
    <recommendedName>
        <fullName evidence="3">Peptidase M56 domain-containing protein</fullName>
    </recommendedName>
</protein>
<dbReference type="Proteomes" id="UP001139226">
    <property type="component" value="Unassembled WGS sequence"/>
</dbReference>
<feature type="domain" description="Peptidase M56" evidence="3">
    <location>
        <begin position="157"/>
        <end position="259"/>
    </location>
</feature>
<feature type="transmembrane region" description="Helical" evidence="2">
    <location>
        <begin position="90"/>
        <end position="108"/>
    </location>
</feature>
<feature type="compositionally biased region" description="Basic and acidic residues" evidence="1">
    <location>
        <begin position="476"/>
        <end position="500"/>
    </location>
</feature>
<dbReference type="InterPro" id="IPR052173">
    <property type="entry name" value="Beta-lactam_resp_regulator"/>
</dbReference>
<name>A0A9X2ABA6_9FLAO</name>
<organism evidence="4 5">
    <name type="scientific">Christiangramia lutea</name>
    <dbReference type="NCBI Taxonomy" id="1607951"/>
    <lineage>
        <taxon>Bacteria</taxon>
        <taxon>Pseudomonadati</taxon>
        <taxon>Bacteroidota</taxon>
        <taxon>Flavobacteriia</taxon>
        <taxon>Flavobacteriales</taxon>
        <taxon>Flavobacteriaceae</taxon>
        <taxon>Christiangramia</taxon>
    </lineage>
</organism>
<dbReference type="PANTHER" id="PTHR34978:SF3">
    <property type="entry name" value="SLR0241 PROTEIN"/>
    <property type="match status" value="1"/>
</dbReference>
<proteinExistence type="predicted"/>
<dbReference type="InterPro" id="IPR008756">
    <property type="entry name" value="Peptidase_M56"/>
</dbReference>
<feature type="compositionally biased region" description="Pro residues" evidence="1">
    <location>
        <begin position="525"/>
        <end position="537"/>
    </location>
</feature>
<feature type="transmembrane region" description="Helical" evidence="2">
    <location>
        <begin position="268"/>
        <end position="286"/>
    </location>
</feature>
<dbReference type="AlphaFoldDB" id="A0A9X2ABA6"/>
<dbReference type="CDD" id="cd07341">
    <property type="entry name" value="M56_BlaR1_MecR1_like"/>
    <property type="match status" value="1"/>
</dbReference>
<sequence length="589" mass="68921">MLVYLIKSMLCLLVLFSFYKIFLEGEKAHYFKRIYLLGIMIVSVILPLVTISYTTSEVTPAQFLQISETVSKSNLEEKKLNYLSNFLNDYLPYLILIIYLAGVLFLGFRFYKNIRNIYHRIQLSEKRSFFSHVLVLMRSQLNPHTFLSYIFLNKSQYENNQISEEIILHEKAHADQRHSIDLIMIELFQIIFWVNPLLIWFKKAVKLNHEFLADDHVIKTTRDPLNYSEVLLQFSGNTHHVSLSSSINYSLTKKRIVMISKEFSIKKLLSKIGLFIPVLACCIYFFNNDIVAKPALASKDSPVYIVPYTEDELIQDYRIKIRVEGNKLWVNGTSTKPENFLKTVDKITKSWSDKDLKNASIEMKMQNSDKSLLTKLDKDFSKTRLGKLSGRSILPPPPPSVKGEIVQVPPPPKVGEREIMEVPPHTSEEIELREKEEIIRAEHEEISALHKKIEEEENLSEEERKRILEKVENKEKQLNSRMREVERQHVKLEKKHLEKERKHRELAREHALEEREHLRKEEAYPEPPLPPSPPAPASPGELYPINATYYINNKEVKRDEALKIINEDKAFRVNVMQNDRGDDVVRIYF</sequence>
<feature type="transmembrane region" description="Helical" evidence="2">
    <location>
        <begin position="6"/>
        <end position="22"/>
    </location>
</feature>
<evidence type="ECO:0000256" key="2">
    <source>
        <dbReference type="SAM" id="Phobius"/>
    </source>
</evidence>
<comment type="caution">
    <text evidence="4">The sequence shown here is derived from an EMBL/GenBank/DDBJ whole genome shotgun (WGS) entry which is preliminary data.</text>
</comment>
<evidence type="ECO:0000313" key="5">
    <source>
        <dbReference type="Proteomes" id="UP001139226"/>
    </source>
</evidence>
<feature type="compositionally biased region" description="Basic and acidic residues" evidence="1">
    <location>
        <begin position="506"/>
        <end position="523"/>
    </location>
</feature>
<accession>A0A9X2ABA6</accession>
<feature type="region of interest" description="Disordered" evidence="1">
    <location>
        <begin position="476"/>
        <end position="543"/>
    </location>
</feature>
<dbReference type="PANTHER" id="PTHR34978">
    <property type="entry name" value="POSSIBLE SENSOR-TRANSDUCER PROTEIN BLAR"/>
    <property type="match status" value="1"/>
</dbReference>
<dbReference type="EMBL" id="JAKVTV010000002">
    <property type="protein sequence ID" value="MCH4823242.1"/>
    <property type="molecule type" value="Genomic_DNA"/>
</dbReference>
<evidence type="ECO:0000259" key="3">
    <source>
        <dbReference type="Pfam" id="PF05569"/>
    </source>
</evidence>
<gene>
    <name evidence="4" type="ORF">ML462_08645</name>
</gene>
<keyword evidence="5" id="KW-1185">Reference proteome</keyword>